<sequence length="43" mass="4915">MPVFEVRETGDDAFGLWGAWMDAKRIEDMWGGAEEVLEGEERV</sequence>
<dbReference type="Proteomes" id="UP000002668">
    <property type="component" value="Genome"/>
</dbReference>
<dbReference type="VEuPathDB" id="FungiDB:LEMA_uP061320.1"/>
<keyword evidence="2" id="KW-1185">Reference proteome</keyword>
<proteinExistence type="predicted"/>
<evidence type="ECO:0000313" key="1">
    <source>
        <dbReference type="EMBL" id="CBX91098.1"/>
    </source>
</evidence>
<evidence type="ECO:0000313" key="2">
    <source>
        <dbReference type="Proteomes" id="UP000002668"/>
    </source>
</evidence>
<dbReference type="AlphaFoldDB" id="E4ZIS7"/>
<protein>
    <submittedName>
        <fullName evidence="1">Predicted protein</fullName>
    </submittedName>
</protein>
<dbReference type="HOGENOM" id="CLU_3242291_0_0_1"/>
<name>E4ZIS7_LEPMJ</name>
<dbReference type="EMBL" id="FP929065">
    <property type="protein sequence ID" value="CBX91098.1"/>
    <property type="molecule type" value="Genomic_DNA"/>
</dbReference>
<organism evidence="2">
    <name type="scientific">Leptosphaeria maculans (strain JN3 / isolate v23.1.3 / race Av1-4-5-6-7-8)</name>
    <name type="common">Blackleg fungus</name>
    <name type="synonym">Phoma lingam</name>
    <dbReference type="NCBI Taxonomy" id="985895"/>
    <lineage>
        <taxon>Eukaryota</taxon>
        <taxon>Fungi</taxon>
        <taxon>Dikarya</taxon>
        <taxon>Ascomycota</taxon>
        <taxon>Pezizomycotina</taxon>
        <taxon>Dothideomycetes</taxon>
        <taxon>Pleosporomycetidae</taxon>
        <taxon>Pleosporales</taxon>
        <taxon>Pleosporineae</taxon>
        <taxon>Leptosphaeriaceae</taxon>
        <taxon>Plenodomus</taxon>
        <taxon>Plenodomus lingam/Leptosphaeria maculans species complex</taxon>
    </lineage>
</organism>
<dbReference type="InParanoid" id="E4ZIS7"/>
<gene>
    <name evidence="1" type="ORF">LEMA_uP061320.1</name>
</gene>
<accession>E4ZIS7</accession>
<reference evidence="2" key="1">
    <citation type="journal article" date="2011" name="Nat. Commun.">
        <title>Effector diversification within compartments of the Leptosphaeria maculans genome affected by Repeat-Induced Point mutations.</title>
        <authorList>
            <person name="Rouxel T."/>
            <person name="Grandaubert J."/>
            <person name="Hane J.K."/>
            <person name="Hoede C."/>
            <person name="van de Wouw A.P."/>
            <person name="Couloux A."/>
            <person name="Dominguez V."/>
            <person name="Anthouard V."/>
            <person name="Bally P."/>
            <person name="Bourras S."/>
            <person name="Cozijnsen A.J."/>
            <person name="Ciuffetti L.M."/>
            <person name="Degrave A."/>
            <person name="Dilmaghani A."/>
            <person name="Duret L."/>
            <person name="Fudal I."/>
            <person name="Goodwin S.B."/>
            <person name="Gout L."/>
            <person name="Glaser N."/>
            <person name="Linglin J."/>
            <person name="Kema G.H.J."/>
            <person name="Lapalu N."/>
            <person name="Lawrence C.B."/>
            <person name="May K."/>
            <person name="Meyer M."/>
            <person name="Ollivier B."/>
            <person name="Poulain J."/>
            <person name="Schoch C.L."/>
            <person name="Simon A."/>
            <person name="Spatafora J.W."/>
            <person name="Stachowiak A."/>
            <person name="Turgeon B.G."/>
            <person name="Tyler B.M."/>
            <person name="Vincent D."/>
            <person name="Weissenbach J."/>
            <person name="Amselem J."/>
            <person name="Quesneville H."/>
            <person name="Oliver R.P."/>
            <person name="Wincker P."/>
            <person name="Balesdent M.-H."/>
            <person name="Howlett B.J."/>
        </authorList>
    </citation>
    <scope>NUCLEOTIDE SEQUENCE [LARGE SCALE GENOMIC DNA]</scope>
    <source>
        <strain evidence="2">JN3 / isolate v23.1.3 / race Av1-4-5-6-7-8</strain>
    </source>
</reference>